<comment type="similarity">
    <text evidence="1">Belongs to the short-chain dehydrogenases/reductases (SDR) family.</text>
</comment>
<dbReference type="PANTHER" id="PTHR43639">
    <property type="entry name" value="OXIDOREDUCTASE, SHORT-CHAIN DEHYDROGENASE/REDUCTASE FAMILY (AFU_ORTHOLOGUE AFUA_5G02870)"/>
    <property type="match status" value="1"/>
</dbReference>
<dbReference type="EMBL" id="CP089984">
    <property type="protein sequence ID" value="WXB16346.1"/>
    <property type="molecule type" value="Genomic_DNA"/>
</dbReference>
<dbReference type="SMART" id="SM00822">
    <property type="entry name" value="PKS_KR"/>
    <property type="match status" value="1"/>
</dbReference>
<feature type="domain" description="Ketoreductase" evidence="3">
    <location>
        <begin position="1"/>
        <end position="179"/>
    </location>
</feature>
<keyword evidence="2" id="KW-0560">Oxidoreductase</keyword>
<accession>A0ABZ2M4U0</accession>
<evidence type="ECO:0000313" key="5">
    <source>
        <dbReference type="Proteomes" id="UP001370348"/>
    </source>
</evidence>
<name>A0ABZ2M4U0_9BACT</name>
<reference evidence="4 5" key="1">
    <citation type="submission" date="2021-12" db="EMBL/GenBank/DDBJ databases">
        <title>Discovery of the Pendulisporaceae a myxobacterial family with distinct sporulation behavior and unique specialized metabolism.</title>
        <authorList>
            <person name="Garcia R."/>
            <person name="Popoff A."/>
            <person name="Bader C.D."/>
            <person name="Loehr J."/>
            <person name="Walesch S."/>
            <person name="Walt C."/>
            <person name="Boldt J."/>
            <person name="Bunk B."/>
            <person name="Haeckl F.J.F.P.J."/>
            <person name="Gunesch A.P."/>
            <person name="Birkelbach J."/>
            <person name="Nuebel U."/>
            <person name="Pietschmann T."/>
            <person name="Bach T."/>
            <person name="Mueller R."/>
        </authorList>
    </citation>
    <scope>NUCLEOTIDE SEQUENCE [LARGE SCALE GENOMIC DNA]</scope>
    <source>
        <strain evidence="4 5">MSr11954</strain>
    </source>
</reference>
<dbReference type="Proteomes" id="UP001370348">
    <property type="component" value="Chromosome"/>
</dbReference>
<dbReference type="SUPFAM" id="SSF51735">
    <property type="entry name" value="NAD(P)-binding Rossmann-fold domains"/>
    <property type="match status" value="1"/>
</dbReference>
<protein>
    <submittedName>
        <fullName evidence="4">SDR family oxidoreductase</fullName>
    </submittedName>
</protein>
<dbReference type="InterPro" id="IPR057326">
    <property type="entry name" value="KR_dom"/>
</dbReference>
<dbReference type="PRINTS" id="PR00080">
    <property type="entry name" value="SDRFAMILY"/>
</dbReference>
<dbReference type="Gene3D" id="3.40.50.720">
    <property type="entry name" value="NAD(P)-binding Rossmann-like Domain"/>
    <property type="match status" value="1"/>
</dbReference>
<dbReference type="PANTHER" id="PTHR43639:SF1">
    <property type="entry name" value="SHORT-CHAIN DEHYDROGENASE_REDUCTASE FAMILY PROTEIN"/>
    <property type="match status" value="1"/>
</dbReference>
<dbReference type="InterPro" id="IPR002347">
    <property type="entry name" value="SDR_fam"/>
</dbReference>
<evidence type="ECO:0000256" key="1">
    <source>
        <dbReference type="ARBA" id="ARBA00006484"/>
    </source>
</evidence>
<keyword evidence="5" id="KW-1185">Reference proteome</keyword>
<dbReference type="PRINTS" id="PR00081">
    <property type="entry name" value="GDHRDH"/>
</dbReference>
<evidence type="ECO:0000259" key="3">
    <source>
        <dbReference type="SMART" id="SM00822"/>
    </source>
</evidence>
<proteinExistence type="inferred from homology"/>
<dbReference type="Pfam" id="PF13561">
    <property type="entry name" value="adh_short_C2"/>
    <property type="match status" value="1"/>
</dbReference>
<sequence>MVTGASRGIGAAIARRLSAEGAAVGIGYVTNRELAEALVRELGGGAFALRADMGDAAEARASIAEAGARYGRIDVLVNNAGVGDHRPLGASDEAVFDRLFAVNVRGPLFASEEALRHFPSAGGRIVHVSSGVSRHAIRGLAVYSATKGALESLARVQTLEWGPRNVTVNVVAPGPIETELHVRSEAHTRALLERTPLGRIGRPEDVAGVVAFLAADDARWITGEVIDVDGGYV</sequence>
<evidence type="ECO:0000256" key="2">
    <source>
        <dbReference type="ARBA" id="ARBA00023002"/>
    </source>
</evidence>
<gene>
    <name evidence="4" type="ORF">LZC94_03500</name>
</gene>
<evidence type="ECO:0000313" key="4">
    <source>
        <dbReference type="EMBL" id="WXB16346.1"/>
    </source>
</evidence>
<organism evidence="4 5">
    <name type="scientific">Pendulispora albinea</name>
    <dbReference type="NCBI Taxonomy" id="2741071"/>
    <lineage>
        <taxon>Bacteria</taxon>
        <taxon>Pseudomonadati</taxon>
        <taxon>Myxococcota</taxon>
        <taxon>Myxococcia</taxon>
        <taxon>Myxococcales</taxon>
        <taxon>Sorangiineae</taxon>
        <taxon>Pendulisporaceae</taxon>
        <taxon>Pendulispora</taxon>
    </lineage>
</organism>
<dbReference type="InterPro" id="IPR036291">
    <property type="entry name" value="NAD(P)-bd_dom_sf"/>
</dbReference>